<dbReference type="RefSeq" id="WP_237113397.1">
    <property type="nucleotide sequence ID" value="NZ_CP013189.1"/>
</dbReference>
<reference evidence="3 4" key="1">
    <citation type="submission" date="2015-11" db="EMBL/GenBank/DDBJ databases">
        <authorList>
            <person name="Zhang Y."/>
            <person name="Guo Z."/>
        </authorList>
    </citation>
    <scope>NUCLEOTIDE SEQUENCE [LARGE SCALE GENOMIC DNA]</scope>
    <source>
        <strain evidence="3 4">KCTC 32221</strain>
    </source>
</reference>
<name>A0A0S2KCV6_9GAMM</name>
<protein>
    <submittedName>
        <fullName evidence="3">Carboxylesterase</fullName>
    </submittedName>
</protein>
<organism evidence="3 4">
    <name type="scientific">Pseudohongiella spirulinae</name>
    <dbReference type="NCBI Taxonomy" id="1249552"/>
    <lineage>
        <taxon>Bacteria</taxon>
        <taxon>Pseudomonadati</taxon>
        <taxon>Pseudomonadota</taxon>
        <taxon>Gammaproteobacteria</taxon>
        <taxon>Pseudomonadales</taxon>
        <taxon>Pseudohongiellaceae</taxon>
        <taxon>Pseudohongiella</taxon>
    </lineage>
</organism>
<dbReference type="EMBL" id="CP013189">
    <property type="protein sequence ID" value="ALO45939.1"/>
    <property type="molecule type" value="Genomic_DNA"/>
</dbReference>
<keyword evidence="1" id="KW-0732">Signal</keyword>
<proteinExistence type="predicted"/>
<dbReference type="InterPro" id="IPR050309">
    <property type="entry name" value="Type-B_Carboxylest/Lipase"/>
</dbReference>
<evidence type="ECO:0000313" key="4">
    <source>
        <dbReference type="Proteomes" id="UP000065641"/>
    </source>
</evidence>
<dbReference type="AlphaFoldDB" id="A0A0S2KCV6"/>
<dbReference type="KEGG" id="pspi:PS2015_1281"/>
<dbReference type="STRING" id="1249552.PS2015_1281"/>
<dbReference type="Gene3D" id="3.40.50.1820">
    <property type="entry name" value="alpha/beta hydrolase"/>
    <property type="match status" value="2"/>
</dbReference>
<dbReference type="ESTHER" id="9gamm-a0a0s2kcv6">
    <property type="family name" value="Carb_B_Bacteria"/>
</dbReference>
<accession>A0A0S2KCV6</accession>
<dbReference type="InterPro" id="IPR029058">
    <property type="entry name" value="AB_hydrolase_fold"/>
</dbReference>
<keyword evidence="4" id="KW-1185">Reference proteome</keyword>
<evidence type="ECO:0000259" key="2">
    <source>
        <dbReference type="Pfam" id="PF00135"/>
    </source>
</evidence>
<feature type="domain" description="Carboxylesterase type B" evidence="2">
    <location>
        <begin position="31"/>
        <end position="339"/>
    </location>
</feature>
<evidence type="ECO:0000313" key="3">
    <source>
        <dbReference type="EMBL" id="ALO45939.1"/>
    </source>
</evidence>
<dbReference type="Proteomes" id="UP000065641">
    <property type="component" value="Chromosome"/>
</dbReference>
<sequence length="463" mass="48541" precursor="true">MQRLTSLMIGTIALAGSAMAQVADDITPVRVTLDAGVLVGQQENNVHVFRGVPYAKPPVGDLRWRAPVAPDPWPGERLALTHEPPCTQPVTLDGRPNGGGVAGMQSEDCLYLTAFVPPDAQNAPIVVWMHGGASFLGAGHLGSYDGTSNAQNGVITVSINYRLGPMANFNHPALSNAADSDEALGNFALTDAVAALEWVQRNAEALGGDPENVTIAGQSAGGAMVMDLLSIPSAKGLFHKAVVQSGALLRPGQSLADAEQRGVQAMSALSLSEDITPDQLRSISAQTFSYNQATRAGLGTVIDGRFRPVSTLEAMQAGDEIDVPVLVGSNTGERGFNSARRVASLAGDSGAGAWLYSFDYVPGFRTEWTNGPIHSAELMFTFDSIDSSGWAMGPNGRAGGEDREVAAMVQSCWLAFYKMDLAAKSINCAGGTEWPAYTEASDAAMQFSGTARVVKSEEIPDGP</sequence>
<gene>
    <name evidence="3" type="ORF">PS2015_1281</name>
</gene>
<feature type="chain" id="PRO_5006601482" evidence="1">
    <location>
        <begin position="21"/>
        <end position="463"/>
    </location>
</feature>
<dbReference type="InterPro" id="IPR002018">
    <property type="entry name" value="CarbesteraseB"/>
</dbReference>
<feature type="signal peptide" evidence="1">
    <location>
        <begin position="1"/>
        <end position="20"/>
    </location>
</feature>
<dbReference type="SUPFAM" id="SSF53474">
    <property type="entry name" value="alpha/beta-Hydrolases"/>
    <property type="match status" value="1"/>
</dbReference>
<dbReference type="PANTHER" id="PTHR11559">
    <property type="entry name" value="CARBOXYLESTERASE"/>
    <property type="match status" value="1"/>
</dbReference>
<dbReference type="Pfam" id="PF00135">
    <property type="entry name" value="COesterase"/>
    <property type="match status" value="1"/>
</dbReference>
<evidence type="ECO:0000256" key="1">
    <source>
        <dbReference type="SAM" id="SignalP"/>
    </source>
</evidence>
<dbReference type="PATRIC" id="fig|1249552.3.peg.1287"/>